<accession>A0ABR0EZN1</accession>
<proteinExistence type="predicted"/>
<name>A0ABR0EZN1_ZASCE</name>
<dbReference type="EMBL" id="JAXOVC010000001">
    <property type="protein sequence ID" value="KAK4506273.1"/>
    <property type="molecule type" value="Genomic_DNA"/>
</dbReference>
<evidence type="ECO:0000313" key="2">
    <source>
        <dbReference type="Proteomes" id="UP001305779"/>
    </source>
</evidence>
<organism evidence="1 2">
    <name type="scientific">Zasmidium cellare</name>
    <name type="common">Wine cellar mold</name>
    <name type="synonym">Racodium cellare</name>
    <dbReference type="NCBI Taxonomy" id="395010"/>
    <lineage>
        <taxon>Eukaryota</taxon>
        <taxon>Fungi</taxon>
        <taxon>Dikarya</taxon>
        <taxon>Ascomycota</taxon>
        <taxon>Pezizomycotina</taxon>
        <taxon>Dothideomycetes</taxon>
        <taxon>Dothideomycetidae</taxon>
        <taxon>Mycosphaerellales</taxon>
        <taxon>Mycosphaerellaceae</taxon>
        <taxon>Zasmidium</taxon>
    </lineage>
</organism>
<gene>
    <name evidence="1" type="ORF">PRZ48_000003</name>
</gene>
<sequence length="171" mass="19229">MASITSTDRYLRDIGRDSRLGLLLGSLVLVTVQREIDGLLDAESHPGRLLASHACHLVALFNLDPAQDSVQQLYNNRERHDRQKINSDQNLLKAMQMLPAEHDNKIDITVDHNHNHNAAGGNDENAPGWYPSAAHKSGRHSVQSKFIQRSREEIHNLNNNCIRPMTMSDVI</sequence>
<dbReference type="Proteomes" id="UP001305779">
    <property type="component" value="Unassembled WGS sequence"/>
</dbReference>
<reference evidence="1 2" key="1">
    <citation type="journal article" date="2023" name="G3 (Bethesda)">
        <title>A chromosome-level genome assembly of Zasmidium syzygii isolated from banana leaves.</title>
        <authorList>
            <person name="van Westerhoven A.C."/>
            <person name="Mehrabi R."/>
            <person name="Talebi R."/>
            <person name="Steentjes M.B.F."/>
            <person name="Corcolon B."/>
            <person name="Chong P.A."/>
            <person name="Kema G.H.J."/>
            <person name="Seidl M.F."/>
        </authorList>
    </citation>
    <scope>NUCLEOTIDE SEQUENCE [LARGE SCALE GENOMIC DNA]</scope>
    <source>
        <strain evidence="1 2">P124</strain>
    </source>
</reference>
<comment type="caution">
    <text evidence="1">The sequence shown here is derived from an EMBL/GenBank/DDBJ whole genome shotgun (WGS) entry which is preliminary data.</text>
</comment>
<protein>
    <submittedName>
        <fullName evidence="1">Uncharacterized protein</fullName>
    </submittedName>
</protein>
<keyword evidence="2" id="KW-1185">Reference proteome</keyword>
<evidence type="ECO:0000313" key="1">
    <source>
        <dbReference type="EMBL" id="KAK4506273.1"/>
    </source>
</evidence>